<comment type="caution">
    <text evidence="3">The sequence shown here is derived from an EMBL/GenBank/DDBJ whole genome shotgun (WGS) entry which is preliminary data.</text>
</comment>
<evidence type="ECO:0000313" key="5">
    <source>
        <dbReference type="Proteomes" id="UP001642409"/>
    </source>
</evidence>
<accession>A0AA86V0H1</accession>
<dbReference type="GO" id="GO:0005509">
    <property type="term" value="F:calcium ion binding"/>
    <property type="evidence" value="ECO:0007669"/>
    <property type="project" value="InterPro"/>
</dbReference>
<dbReference type="InterPro" id="IPR018247">
    <property type="entry name" value="EF_Hand_1_Ca_BS"/>
</dbReference>
<dbReference type="PANTHER" id="PTHR46824">
    <property type="entry name" value="CALCIUM-BINDING PROTEIN CML48-RELATED"/>
    <property type="match status" value="1"/>
</dbReference>
<dbReference type="PROSITE" id="PS00018">
    <property type="entry name" value="EF_HAND_1"/>
    <property type="match status" value="1"/>
</dbReference>
<dbReference type="Gene3D" id="1.10.238.10">
    <property type="entry name" value="EF-hand"/>
    <property type="match status" value="2"/>
</dbReference>
<evidence type="ECO:0000313" key="3">
    <source>
        <dbReference type="EMBL" id="CAI9971651.1"/>
    </source>
</evidence>
<dbReference type="Proteomes" id="UP001642409">
    <property type="component" value="Unassembled WGS sequence"/>
</dbReference>
<sequence length="289" mass="32030">MFDKGLQMLPNQVMTQMGMGKHQPKSTGMSKQSNNIGMNLAQQGMNMAGNMIGGMMGQGKQQPNKNMNITQQSSNKGIHNNQGYGMPQMCMQQPMGMGMGTAQQGMNIGIAKQGMNMANNMMGGMMGQVDPMAMARFNALDSDHSGTITVQEIQKAYQQFKFSAQSAKLLLQAVSDKTFIDAQTFPIFDQYIMSFYNVFMQCSMGQQTVQAPQVQQAVMMLNFKVEQSTLTDLIQKYDTDKNGLEFGEFISICAYLLITYKLMAKFDQKKAGVLTLDMNSLQALCLLFL</sequence>
<feature type="domain" description="EF-hand" evidence="2">
    <location>
        <begin position="225"/>
        <end position="259"/>
    </location>
</feature>
<organism evidence="3">
    <name type="scientific">Hexamita inflata</name>
    <dbReference type="NCBI Taxonomy" id="28002"/>
    <lineage>
        <taxon>Eukaryota</taxon>
        <taxon>Metamonada</taxon>
        <taxon>Diplomonadida</taxon>
        <taxon>Hexamitidae</taxon>
        <taxon>Hexamitinae</taxon>
        <taxon>Hexamita</taxon>
    </lineage>
</organism>
<proteinExistence type="predicted"/>
<reference evidence="4 5" key="2">
    <citation type="submission" date="2024-07" db="EMBL/GenBank/DDBJ databases">
        <authorList>
            <person name="Akdeniz Z."/>
        </authorList>
    </citation>
    <scope>NUCLEOTIDE SEQUENCE [LARGE SCALE GENOMIC DNA]</scope>
</reference>
<protein>
    <submittedName>
        <fullName evidence="3">Programmed cell death protein-like protein</fullName>
    </submittedName>
    <submittedName>
        <fullName evidence="4">Programmed_cell death protein-like protein</fullName>
    </submittedName>
</protein>
<evidence type="ECO:0000313" key="4">
    <source>
        <dbReference type="EMBL" id="CAL6037180.1"/>
    </source>
</evidence>
<keyword evidence="5" id="KW-1185">Reference proteome</keyword>
<gene>
    <name evidence="4" type="ORF">HINF_LOCUS36763</name>
    <name evidence="3" type="ORF">HINF_LOCUS59296</name>
</gene>
<evidence type="ECO:0000256" key="1">
    <source>
        <dbReference type="ARBA" id="ARBA00022837"/>
    </source>
</evidence>
<dbReference type="AlphaFoldDB" id="A0AA86V0H1"/>
<dbReference type="SUPFAM" id="SSF47473">
    <property type="entry name" value="EF-hand"/>
    <property type="match status" value="1"/>
</dbReference>
<name>A0AA86V0H1_9EUKA</name>
<keyword evidence="1" id="KW-0106">Calcium</keyword>
<dbReference type="EMBL" id="CAXDID020000136">
    <property type="protein sequence ID" value="CAL6037180.1"/>
    <property type="molecule type" value="Genomic_DNA"/>
</dbReference>
<feature type="domain" description="EF-hand" evidence="2">
    <location>
        <begin position="128"/>
        <end position="163"/>
    </location>
</feature>
<reference evidence="3" key="1">
    <citation type="submission" date="2023-06" db="EMBL/GenBank/DDBJ databases">
        <authorList>
            <person name="Kurt Z."/>
        </authorList>
    </citation>
    <scope>NUCLEOTIDE SEQUENCE</scope>
</reference>
<dbReference type="InterPro" id="IPR002048">
    <property type="entry name" value="EF_hand_dom"/>
</dbReference>
<dbReference type="PROSITE" id="PS50222">
    <property type="entry name" value="EF_HAND_2"/>
    <property type="match status" value="2"/>
</dbReference>
<dbReference type="InterPro" id="IPR044590">
    <property type="entry name" value="CML48/49/50"/>
</dbReference>
<evidence type="ECO:0000259" key="2">
    <source>
        <dbReference type="PROSITE" id="PS50222"/>
    </source>
</evidence>
<dbReference type="PANTHER" id="PTHR46824:SF1">
    <property type="entry name" value="CALCIUM-BINDING PROTEIN CML49-RELATED"/>
    <property type="match status" value="1"/>
</dbReference>
<dbReference type="InterPro" id="IPR011992">
    <property type="entry name" value="EF-hand-dom_pair"/>
</dbReference>
<dbReference type="EMBL" id="CATOUU010001095">
    <property type="protein sequence ID" value="CAI9971651.1"/>
    <property type="molecule type" value="Genomic_DNA"/>
</dbReference>